<feature type="binding site" evidence="12">
    <location>
        <position position="546"/>
    </location>
    <ligand>
        <name>NADP(+)</name>
        <dbReference type="ChEBI" id="CHEBI:58349"/>
    </ligand>
</feature>
<keyword evidence="4" id="KW-0285">Flavoprotein</keyword>
<dbReference type="InterPro" id="IPR003097">
    <property type="entry name" value="CysJ-like_FAD-binding"/>
</dbReference>
<feature type="binding site" evidence="12">
    <location>
        <position position="396"/>
    </location>
    <ligand>
        <name>FAD</name>
        <dbReference type="ChEBI" id="CHEBI:57692"/>
    </ligand>
</feature>
<dbReference type="PROSITE" id="PS50902">
    <property type="entry name" value="FLAVODOXIN_LIKE"/>
    <property type="match status" value="1"/>
</dbReference>
<keyword evidence="7 12" id="KW-0521">NADP</keyword>
<dbReference type="Gene3D" id="2.40.30.10">
    <property type="entry name" value="Translation factors"/>
    <property type="match status" value="1"/>
</dbReference>
<dbReference type="SUPFAM" id="SSF52343">
    <property type="entry name" value="Ferredoxin reductase-like, C-terminal NADP-linked domain"/>
    <property type="match status" value="1"/>
</dbReference>
<dbReference type="GO" id="GO:0050660">
    <property type="term" value="F:flavin adenine dinucleotide binding"/>
    <property type="evidence" value="ECO:0007669"/>
    <property type="project" value="InterPro"/>
</dbReference>
<evidence type="ECO:0000259" key="14">
    <source>
        <dbReference type="PROSITE" id="PS51384"/>
    </source>
</evidence>
<feature type="binding site" evidence="12">
    <location>
        <begin position="390"/>
        <end position="392"/>
    </location>
    <ligand>
        <name>FAD</name>
        <dbReference type="ChEBI" id="CHEBI:57692"/>
    </ligand>
</feature>
<evidence type="ECO:0000256" key="10">
    <source>
        <dbReference type="ARBA" id="ARBA00023192"/>
    </source>
</evidence>
<dbReference type="InterPro" id="IPR039261">
    <property type="entry name" value="FNR_nucleotide-bd"/>
</dbReference>
<comment type="catalytic activity">
    <reaction evidence="11">
        <text>hydrogen sulfide + 3 NADP(+) + 3 H2O = sulfite + 3 NADPH + 4 H(+)</text>
        <dbReference type="Rhea" id="RHEA:13801"/>
        <dbReference type="ChEBI" id="CHEBI:15377"/>
        <dbReference type="ChEBI" id="CHEBI:15378"/>
        <dbReference type="ChEBI" id="CHEBI:17359"/>
        <dbReference type="ChEBI" id="CHEBI:29919"/>
        <dbReference type="ChEBI" id="CHEBI:57783"/>
        <dbReference type="ChEBI" id="CHEBI:58349"/>
        <dbReference type="EC" id="1.8.1.2"/>
    </reaction>
</comment>
<evidence type="ECO:0000256" key="9">
    <source>
        <dbReference type="ARBA" id="ARBA00023002"/>
    </source>
</evidence>
<dbReference type="InterPro" id="IPR001094">
    <property type="entry name" value="Flavdoxin-like"/>
</dbReference>
<dbReference type="GO" id="GO:0019344">
    <property type="term" value="P:cysteine biosynthetic process"/>
    <property type="evidence" value="ECO:0007669"/>
    <property type="project" value="UniProtKB-KW"/>
</dbReference>
<dbReference type="InterPro" id="IPR017927">
    <property type="entry name" value="FAD-bd_FR_type"/>
</dbReference>
<dbReference type="PRINTS" id="PR00369">
    <property type="entry name" value="FLAVODOXIN"/>
</dbReference>
<dbReference type="Gene3D" id="3.40.50.360">
    <property type="match status" value="1"/>
</dbReference>
<dbReference type="EMBL" id="CP063450">
    <property type="protein sequence ID" value="QOW00221.1"/>
    <property type="molecule type" value="Genomic_DNA"/>
</dbReference>
<sequence length="584" mass="63312">MTTTGPFIPLDAPFTADQRSWLSGFVAGMQTRLFSGGPAADAGTVGSAPALHVLYGSQTGNAEAVAEDAAAAARTQGFAPVVCALDDMDLDRFAGLGQVLIVTSTYGEGEMPDNAELFWEALSAESAPRLDGMNFAVLALGDTGYDGFCQAGKLIDMRLEQLGAQRIVPRVDCDVEFEELAATWIAETLPLVAAVEGIVGDGAPAPAAPARAKSQWTRKNPYPAVLTSNVLLSGEDSAKEIRHYEFALADSGLEYEAGDALNVVPVNDTELVHAILGRLGLDGATVPEGHDDTLEHLLTYNYEITAPSVDLLEEIEKHTGNEELTYVLRHGDKAALDEWLWGRDILDVLLLDPAPELSAEQFLALLRPLQHRAYSISSSPNACDGSVHLTVAAVRYGTDGRERRGVCSTFLADRVGEGKVGIFVSKNKAFRVPADDTAPMIMVGPGTGIAPFRGFLQERRARGATGKNWLFFGDQKRGCDYIYAQELAEFADSGVLTRLDLAFSRDQAEKIYVQTRMKEHGAELFAWLEEGGHFYICGDASRMAKDVDRALHEIVAEHGGMNDEQAAEYVTTLKREKRYVRDVY</sequence>
<protein>
    <recommendedName>
        <fullName evidence="1">assimilatory sulfite reductase (NADPH)</fullName>
        <ecNumber evidence="1">1.8.1.2</ecNumber>
    </recommendedName>
</protein>
<feature type="binding site" evidence="12">
    <location>
        <begin position="372"/>
        <end position="375"/>
    </location>
    <ligand>
        <name>FAD</name>
        <dbReference type="ChEBI" id="CHEBI:57692"/>
    </ligand>
</feature>
<evidence type="ECO:0000256" key="12">
    <source>
        <dbReference type="PIRSR" id="PIRSR000207-1"/>
    </source>
</evidence>
<dbReference type="PIRSF" id="PIRSF000207">
    <property type="entry name" value="SiR-FP_CysJ"/>
    <property type="match status" value="1"/>
</dbReference>
<evidence type="ECO:0000313" key="16">
    <source>
        <dbReference type="Proteomes" id="UP000593818"/>
    </source>
</evidence>
<keyword evidence="8" id="KW-0249">Electron transport</keyword>
<evidence type="ECO:0000256" key="3">
    <source>
        <dbReference type="ARBA" id="ARBA00022605"/>
    </source>
</evidence>
<name>A0A7M2XTF3_9NOCA</name>
<dbReference type="PANTHER" id="PTHR19384">
    <property type="entry name" value="NITRIC OXIDE SYNTHASE-RELATED"/>
    <property type="match status" value="1"/>
</dbReference>
<dbReference type="Pfam" id="PF00175">
    <property type="entry name" value="NAD_binding_1"/>
    <property type="match status" value="1"/>
</dbReference>
<organism evidence="15 16">
    <name type="scientific">Rhodococcus pyridinivorans</name>
    <dbReference type="NCBI Taxonomy" id="103816"/>
    <lineage>
        <taxon>Bacteria</taxon>
        <taxon>Bacillati</taxon>
        <taxon>Actinomycetota</taxon>
        <taxon>Actinomycetes</taxon>
        <taxon>Mycobacteriales</taxon>
        <taxon>Nocardiaceae</taxon>
        <taxon>Rhodococcus</taxon>
    </lineage>
</organism>
<dbReference type="Gene3D" id="1.20.990.10">
    <property type="entry name" value="NADPH-cytochrome p450 Reductase, Chain A, domain 3"/>
    <property type="match status" value="1"/>
</dbReference>
<feature type="binding site" evidence="12">
    <location>
        <position position="305"/>
    </location>
    <ligand>
        <name>FAD</name>
        <dbReference type="ChEBI" id="CHEBI:57692"/>
    </ligand>
</feature>
<evidence type="ECO:0000313" key="15">
    <source>
        <dbReference type="EMBL" id="QOW00221.1"/>
    </source>
</evidence>
<evidence type="ECO:0000256" key="1">
    <source>
        <dbReference type="ARBA" id="ARBA00012604"/>
    </source>
</evidence>
<dbReference type="SUPFAM" id="SSF63380">
    <property type="entry name" value="Riboflavin synthase domain-like"/>
    <property type="match status" value="1"/>
</dbReference>
<evidence type="ECO:0000256" key="8">
    <source>
        <dbReference type="ARBA" id="ARBA00022982"/>
    </source>
</evidence>
<evidence type="ECO:0000256" key="2">
    <source>
        <dbReference type="ARBA" id="ARBA00022448"/>
    </source>
</evidence>
<dbReference type="Gene3D" id="3.40.50.80">
    <property type="entry name" value="Nucleotide-binding domain of ferredoxin-NADP reductase (FNR) module"/>
    <property type="match status" value="1"/>
</dbReference>
<dbReference type="CDD" id="cd06199">
    <property type="entry name" value="SiR"/>
    <property type="match status" value="1"/>
</dbReference>
<reference evidence="15 16" key="1">
    <citation type="submission" date="2020-10" db="EMBL/GenBank/DDBJ databases">
        <title>Whole genome sequence of oil-degrading bacteria Rhodococcus pyridinivorans strain 5Ap.</title>
        <authorList>
            <person name="Akhremchuk A.E."/>
            <person name="Valentovich L.N."/>
            <person name="Charniauskaya M.I."/>
            <person name="Bukliarevich H.A."/>
            <person name="Titok M.A."/>
        </authorList>
    </citation>
    <scope>NUCLEOTIDE SEQUENCE [LARGE SCALE GENOMIC DNA]</scope>
    <source>
        <strain evidence="15 16">5Ap</strain>
    </source>
</reference>
<dbReference type="NCBIfam" id="NF004859">
    <property type="entry name" value="PRK06214.1"/>
    <property type="match status" value="1"/>
</dbReference>
<dbReference type="AlphaFoldDB" id="A0A7M2XTF3"/>
<dbReference type="RefSeq" id="WP_193903503.1">
    <property type="nucleotide sequence ID" value="NZ_CP063450.1"/>
</dbReference>
<feature type="binding site" evidence="12">
    <location>
        <begin position="510"/>
        <end position="514"/>
    </location>
    <ligand>
        <name>NADP(+)</name>
        <dbReference type="ChEBI" id="CHEBI:58349"/>
    </ligand>
</feature>
<feature type="binding site" evidence="12">
    <location>
        <position position="584"/>
    </location>
    <ligand>
        <name>FAD</name>
        <dbReference type="ChEBI" id="CHEBI:57692"/>
    </ligand>
</feature>
<evidence type="ECO:0000256" key="7">
    <source>
        <dbReference type="ARBA" id="ARBA00022857"/>
    </source>
</evidence>
<evidence type="ECO:0000256" key="6">
    <source>
        <dbReference type="ARBA" id="ARBA00022827"/>
    </source>
</evidence>
<feature type="binding site" evidence="12">
    <location>
        <begin position="104"/>
        <end position="107"/>
    </location>
    <ligand>
        <name>FMN</name>
        <dbReference type="ChEBI" id="CHEBI:58210"/>
    </ligand>
</feature>
<comment type="cofactor">
    <cofactor evidence="12">
        <name>FMN</name>
        <dbReference type="ChEBI" id="CHEBI:58210"/>
    </cofactor>
    <text evidence="12">Binds 1 FMN per subunit.</text>
</comment>
<accession>A0A7M2XTF3</accession>
<dbReference type="InterPro" id="IPR001433">
    <property type="entry name" value="OxRdtase_FAD/NAD-bd"/>
</dbReference>
<feature type="domain" description="Flavodoxin-like" evidence="13">
    <location>
        <begin position="51"/>
        <end position="189"/>
    </location>
</feature>
<dbReference type="PRINTS" id="PR00371">
    <property type="entry name" value="FPNCR"/>
</dbReference>
<feature type="binding site" evidence="12">
    <location>
        <begin position="504"/>
        <end position="505"/>
    </location>
    <ligand>
        <name>NADP(+)</name>
        <dbReference type="ChEBI" id="CHEBI:58349"/>
    </ligand>
</feature>
<dbReference type="PROSITE" id="PS51384">
    <property type="entry name" value="FAD_FR"/>
    <property type="match status" value="1"/>
</dbReference>
<keyword evidence="2" id="KW-0813">Transport</keyword>
<evidence type="ECO:0000256" key="11">
    <source>
        <dbReference type="ARBA" id="ARBA00052219"/>
    </source>
</evidence>
<keyword evidence="9 15" id="KW-0560">Oxidoreductase</keyword>
<dbReference type="FunFam" id="3.40.50.80:FF:000001">
    <property type="entry name" value="NADPH--cytochrome P450 reductase 1"/>
    <property type="match status" value="1"/>
</dbReference>
<dbReference type="GO" id="GO:0010181">
    <property type="term" value="F:FMN binding"/>
    <property type="evidence" value="ECO:0007669"/>
    <property type="project" value="InterPro"/>
</dbReference>
<dbReference type="PANTHER" id="PTHR19384:SF128">
    <property type="entry name" value="NADPH OXIDOREDUCTASE A"/>
    <property type="match status" value="1"/>
</dbReference>
<keyword evidence="10" id="KW-0198">Cysteine biosynthesis</keyword>
<gene>
    <name evidence="15" type="ORF">INP59_07730</name>
</gene>
<dbReference type="InterPro" id="IPR001709">
    <property type="entry name" value="Flavoprot_Pyr_Nucl_cyt_Rdtase"/>
</dbReference>
<dbReference type="EC" id="1.8.1.2" evidence="1"/>
<evidence type="ECO:0000256" key="5">
    <source>
        <dbReference type="ARBA" id="ARBA00022643"/>
    </source>
</evidence>
<feature type="domain" description="FAD-binding FR-type" evidence="14">
    <location>
        <begin position="219"/>
        <end position="433"/>
    </location>
</feature>
<proteinExistence type="predicted"/>
<dbReference type="InterPro" id="IPR017938">
    <property type="entry name" value="Riboflavin_synthase-like_b-brl"/>
</dbReference>
<keyword evidence="5 12" id="KW-0288">FMN</keyword>
<feature type="binding site" evidence="12">
    <location>
        <begin position="140"/>
        <end position="149"/>
    </location>
    <ligand>
        <name>FMN</name>
        <dbReference type="ChEBI" id="CHEBI:58210"/>
    </ligand>
</feature>
<dbReference type="InterPro" id="IPR029039">
    <property type="entry name" value="Flavoprotein-like_sf"/>
</dbReference>
<dbReference type="InterPro" id="IPR010199">
    <property type="entry name" value="CysJ"/>
</dbReference>
<keyword evidence="16" id="KW-1185">Reference proteome</keyword>
<evidence type="ECO:0000259" key="13">
    <source>
        <dbReference type="PROSITE" id="PS50902"/>
    </source>
</evidence>
<feature type="binding site" evidence="12">
    <location>
        <begin position="57"/>
        <end position="62"/>
    </location>
    <ligand>
        <name>FMN</name>
        <dbReference type="ChEBI" id="CHEBI:58210"/>
    </ligand>
</feature>
<comment type="cofactor">
    <cofactor evidence="12">
        <name>FAD</name>
        <dbReference type="ChEBI" id="CHEBI:57692"/>
    </cofactor>
    <text evidence="12">Binds 1 FAD per subunit.</text>
</comment>
<evidence type="ECO:0000256" key="4">
    <source>
        <dbReference type="ARBA" id="ARBA00022630"/>
    </source>
</evidence>
<dbReference type="Pfam" id="PF00667">
    <property type="entry name" value="FAD_binding_1"/>
    <property type="match status" value="1"/>
</dbReference>
<keyword evidence="6 12" id="KW-0274">FAD</keyword>
<dbReference type="GO" id="GO:0004783">
    <property type="term" value="F:sulfite reductase (NADPH) activity"/>
    <property type="evidence" value="ECO:0007669"/>
    <property type="project" value="UniProtKB-EC"/>
</dbReference>
<dbReference type="Pfam" id="PF00258">
    <property type="entry name" value="Flavodoxin_1"/>
    <property type="match status" value="1"/>
</dbReference>
<dbReference type="InterPro" id="IPR023173">
    <property type="entry name" value="NADPH_Cyt_P450_Rdtase_alpha"/>
</dbReference>
<feature type="binding site" evidence="12">
    <location>
        <begin position="405"/>
        <end position="408"/>
    </location>
    <ligand>
        <name>FAD</name>
        <dbReference type="ChEBI" id="CHEBI:57692"/>
    </ligand>
</feature>
<dbReference type="SUPFAM" id="SSF52218">
    <property type="entry name" value="Flavoproteins"/>
    <property type="match status" value="1"/>
</dbReference>
<dbReference type="GO" id="GO:0005829">
    <property type="term" value="C:cytosol"/>
    <property type="evidence" value="ECO:0007669"/>
    <property type="project" value="TreeGrafter"/>
</dbReference>
<dbReference type="InterPro" id="IPR008254">
    <property type="entry name" value="Flavodoxin/NO_synth"/>
</dbReference>
<keyword evidence="3" id="KW-0028">Amino-acid biosynthesis</keyword>
<dbReference type="Proteomes" id="UP000593818">
    <property type="component" value="Chromosome"/>
</dbReference>